<organism evidence="1">
    <name type="scientific">viral metagenome</name>
    <dbReference type="NCBI Taxonomy" id="1070528"/>
    <lineage>
        <taxon>unclassified sequences</taxon>
        <taxon>metagenomes</taxon>
        <taxon>organismal metagenomes</taxon>
    </lineage>
</organism>
<reference evidence="1" key="1">
    <citation type="submission" date="2020-03" db="EMBL/GenBank/DDBJ databases">
        <title>The deep terrestrial virosphere.</title>
        <authorList>
            <person name="Holmfeldt K."/>
            <person name="Nilsson E."/>
            <person name="Simone D."/>
            <person name="Lopez-Fernandez M."/>
            <person name="Wu X."/>
            <person name="de Brujin I."/>
            <person name="Lundin D."/>
            <person name="Andersson A."/>
            <person name="Bertilsson S."/>
            <person name="Dopson M."/>
        </authorList>
    </citation>
    <scope>NUCLEOTIDE SEQUENCE</scope>
    <source>
        <strain evidence="2">MM415A01915</strain>
        <strain evidence="3">MM415B02528</strain>
        <strain evidence="1">TM448A01894</strain>
        <strain evidence="4">TM448B01938</strain>
    </source>
</reference>
<proteinExistence type="predicted"/>
<dbReference type="AlphaFoldDB" id="A0A6H1ZTN3"/>
<evidence type="ECO:0000313" key="1">
    <source>
        <dbReference type="EMBL" id="QJA50771.1"/>
    </source>
</evidence>
<dbReference type="EMBL" id="MT142126">
    <property type="protein sequence ID" value="QJA74872.1"/>
    <property type="molecule type" value="Genomic_DNA"/>
</dbReference>
<protein>
    <submittedName>
        <fullName evidence="1">Uncharacterized protein</fullName>
    </submittedName>
</protein>
<evidence type="ECO:0000313" key="3">
    <source>
        <dbReference type="EMBL" id="QJA89561.1"/>
    </source>
</evidence>
<dbReference type="EMBL" id="MT144217">
    <property type="protein sequence ID" value="QJA50771.1"/>
    <property type="molecule type" value="Genomic_DNA"/>
</dbReference>
<evidence type="ECO:0000313" key="4">
    <source>
        <dbReference type="EMBL" id="QJI00412.1"/>
    </source>
</evidence>
<name>A0A6H1ZTN3_9ZZZZ</name>
<accession>A0A6H1ZTN3</accession>
<dbReference type="EMBL" id="MT144849">
    <property type="protein sequence ID" value="QJI00412.1"/>
    <property type="molecule type" value="Genomic_DNA"/>
</dbReference>
<evidence type="ECO:0000313" key="2">
    <source>
        <dbReference type="EMBL" id="QJA74872.1"/>
    </source>
</evidence>
<dbReference type="EMBL" id="MT142854">
    <property type="protein sequence ID" value="QJA89561.1"/>
    <property type="molecule type" value="Genomic_DNA"/>
</dbReference>
<sequence>MKACHIPKKTSWRAVTIAALKRESMLELCELCVKAKKHIIANEPGCYHCNIRHIANIVGCFNYCIVFAEGLIHSKRKLLLIKLLKATPAEKFTPSYIKRVGISKQIKEEILKCLAK</sequence>
<gene>
    <name evidence="2" type="ORF">MM415A01915_0007</name>
    <name evidence="3" type="ORF">MM415B02528_0006</name>
    <name evidence="1" type="ORF">TM448A01894_0008</name>
    <name evidence="4" type="ORF">TM448B01938_0016</name>
</gene>